<dbReference type="GO" id="GO:0051536">
    <property type="term" value="F:iron-sulfur cluster binding"/>
    <property type="evidence" value="ECO:0007669"/>
    <property type="project" value="UniProtKB-KW"/>
</dbReference>
<dbReference type="InterPro" id="IPR013785">
    <property type="entry name" value="Aldolase_TIM"/>
</dbReference>
<dbReference type="InterPro" id="IPR058240">
    <property type="entry name" value="rSAM_sf"/>
</dbReference>
<evidence type="ECO:0000313" key="9">
    <source>
        <dbReference type="Proteomes" id="UP000006272"/>
    </source>
</evidence>
<evidence type="ECO:0000256" key="4">
    <source>
        <dbReference type="ARBA" id="ARBA00023004"/>
    </source>
</evidence>
<evidence type="ECO:0000256" key="1">
    <source>
        <dbReference type="ARBA" id="ARBA00001966"/>
    </source>
</evidence>
<dbReference type="GO" id="GO:0046872">
    <property type="term" value="F:metal ion binding"/>
    <property type="evidence" value="ECO:0007669"/>
    <property type="project" value="UniProtKB-KW"/>
</dbReference>
<gene>
    <name evidence="8" type="ORF">B193_0319</name>
</gene>
<keyword evidence="5" id="KW-0411">Iron-sulfur</keyword>
<proteinExistence type="predicted"/>
<evidence type="ECO:0000256" key="5">
    <source>
        <dbReference type="ARBA" id="ARBA00023014"/>
    </source>
</evidence>
<evidence type="ECO:0000256" key="2">
    <source>
        <dbReference type="ARBA" id="ARBA00022691"/>
    </source>
</evidence>
<sequence>MAMDIFEKVCVQLLPSLFRIQLVGLGEPLLAPRFDAMLETCLDKGVTIYCISNATLLTAERIRTLVEANAELMISLDGVSQASLAYLRPDIDLDKIFRVFAMLKECRDAHPESTFRLTTNTVVTGTTLYEMPDIVDFGLRHNVDIISFADLIPHHLHHVNPVLAEDIPSAQPEALGQAFALALARARNKPVRIACPPYYHSLANGPVAESLDPEDVTPNERTSRLGNASIFPQRCFMPWTHVNIEIDGSITSCCASTERLGSLADQEFVDIWNGAPYQNFRRLIHGNNPPISCRLCNLHAGVNGGNPSFYEDFIRRNHCGSLAFPGPDVIPKDGAMLTATDVGPAVVMPRGGRLRVRTGNAAFVLLDIDSQQAERLVTGSMSVGSAPPEAFDTSGNRLLLPLPPGHAADIDIDFDLAWLQPHSEIPNLTIRAVTLLADRWNAPAAAQRRLDIARRVYSDVIVALEQALRQWQDGRSKPEGTAVVFGFGDLAQVVEAEAANLGIHSLGFMDFRPTLFQNIQVNGLEMLSRLRPDVVLLPVPPRTGMLHDRIRQASQDAGAVLLEAR</sequence>
<evidence type="ECO:0000259" key="6">
    <source>
        <dbReference type="Pfam" id="PF04055"/>
    </source>
</evidence>
<dbReference type="SUPFAM" id="SSF102114">
    <property type="entry name" value="Radical SAM enzymes"/>
    <property type="match status" value="1"/>
</dbReference>
<evidence type="ECO:0000313" key="8">
    <source>
        <dbReference type="EMBL" id="EKO40948.1"/>
    </source>
</evidence>
<name>K6HEP7_9BACT</name>
<accession>K6HEP7</accession>
<dbReference type="InterPro" id="IPR007197">
    <property type="entry name" value="rSAM"/>
</dbReference>
<keyword evidence="2" id="KW-0949">S-adenosyl-L-methionine</keyword>
<dbReference type="Pfam" id="PF04055">
    <property type="entry name" value="Radical_SAM"/>
    <property type="match status" value="1"/>
</dbReference>
<keyword evidence="4" id="KW-0408">Iron</keyword>
<dbReference type="PANTHER" id="PTHR11228:SF7">
    <property type="entry name" value="PQQA PEPTIDE CYCLASE"/>
    <property type="match status" value="1"/>
</dbReference>
<feature type="domain" description="Radical SAM core" evidence="6">
    <location>
        <begin position="23"/>
        <end position="106"/>
    </location>
</feature>
<dbReference type="CDD" id="cd21109">
    <property type="entry name" value="SPASM"/>
    <property type="match status" value="1"/>
</dbReference>
<evidence type="ECO:0000259" key="7">
    <source>
        <dbReference type="Pfam" id="PF13186"/>
    </source>
</evidence>
<comment type="caution">
    <text evidence="8">The sequence shown here is derived from an EMBL/GenBank/DDBJ whole genome shotgun (WGS) entry which is preliminary data.</text>
</comment>
<protein>
    <submittedName>
        <fullName evidence="8">Putative Fe-S oxidoreductase</fullName>
    </submittedName>
</protein>
<keyword evidence="3" id="KW-0479">Metal-binding</keyword>
<feature type="domain" description="4Fe4S-binding SPASM" evidence="7">
    <location>
        <begin position="235"/>
        <end position="297"/>
    </location>
</feature>
<dbReference type="Pfam" id="PF13186">
    <property type="entry name" value="SPASM"/>
    <property type="match status" value="1"/>
</dbReference>
<dbReference type="InterPro" id="IPR050377">
    <property type="entry name" value="Radical_SAM_PqqE_MftC-like"/>
</dbReference>
<dbReference type="PATRIC" id="fig|1206767.3.peg.296"/>
<dbReference type="InterPro" id="IPR023885">
    <property type="entry name" value="4Fe4S-binding_SPASM_dom"/>
</dbReference>
<dbReference type="GO" id="GO:0003824">
    <property type="term" value="F:catalytic activity"/>
    <property type="evidence" value="ECO:0007669"/>
    <property type="project" value="InterPro"/>
</dbReference>
<dbReference type="PANTHER" id="PTHR11228">
    <property type="entry name" value="RADICAL SAM DOMAIN PROTEIN"/>
    <property type="match status" value="1"/>
</dbReference>
<dbReference type="Gene3D" id="3.20.20.70">
    <property type="entry name" value="Aldolase class I"/>
    <property type="match status" value="2"/>
</dbReference>
<dbReference type="AlphaFoldDB" id="K6HEP7"/>
<dbReference type="EMBL" id="ALAO01000036">
    <property type="protein sequence ID" value="EKO40948.1"/>
    <property type="molecule type" value="Genomic_DNA"/>
</dbReference>
<comment type="cofactor">
    <cofactor evidence="1">
        <name>[4Fe-4S] cluster</name>
        <dbReference type="ChEBI" id="CHEBI:49883"/>
    </cofactor>
</comment>
<dbReference type="Proteomes" id="UP000006272">
    <property type="component" value="Unassembled WGS sequence"/>
</dbReference>
<reference evidence="8 9" key="1">
    <citation type="submission" date="2012-07" db="EMBL/GenBank/DDBJ databases">
        <title>Draft genome sequence of Desulfovibrio magneticus str. Maddingley MBC34 obtained from a metagenomic sequence of a methanogenic enrichment isolated from coal-seam formation water in Victoria, Australia.</title>
        <authorList>
            <person name="Greenfield P."/>
            <person name="Hendry P."/>
            <person name="Li D."/>
            <person name="Rosewarne C.P."/>
            <person name="Tran-Dinh N."/>
            <person name="Elbourne L.D.H."/>
            <person name="Paulsen I.T."/>
            <person name="Midgley D.J."/>
        </authorList>
    </citation>
    <scope>NUCLEOTIDE SEQUENCE [LARGE SCALE GENOMIC DNA]</scope>
    <source>
        <strain evidence="9">Maddingley MBC34</strain>
    </source>
</reference>
<evidence type="ECO:0000256" key="3">
    <source>
        <dbReference type="ARBA" id="ARBA00022723"/>
    </source>
</evidence>
<organism evidence="8 9">
    <name type="scientific">Solidesulfovibrio magneticus str. Maddingley MBC34</name>
    <dbReference type="NCBI Taxonomy" id="1206767"/>
    <lineage>
        <taxon>Bacteria</taxon>
        <taxon>Pseudomonadati</taxon>
        <taxon>Thermodesulfobacteriota</taxon>
        <taxon>Desulfovibrionia</taxon>
        <taxon>Desulfovibrionales</taxon>
        <taxon>Desulfovibrionaceae</taxon>
        <taxon>Solidesulfovibrio</taxon>
    </lineage>
</organism>